<dbReference type="Gramene" id="ONK78564">
    <property type="protein sequence ID" value="ONK78564"/>
    <property type="gene ID" value="A4U43_C02F20150"/>
</dbReference>
<dbReference type="Gene3D" id="3.40.50.300">
    <property type="entry name" value="P-loop containing nucleotide triphosphate hydrolases"/>
    <property type="match status" value="1"/>
</dbReference>
<dbReference type="PANTHER" id="PTHR13710:SF69">
    <property type="entry name" value="ATP-DEPENDENT DNA HELICASE Q-LIKE SIM"/>
    <property type="match status" value="1"/>
</dbReference>
<dbReference type="GO" id="GO:0000724">
    <property type="term" value="P:double-strand break repair via homologous recombination"/>
    <property type="evidence" value="ECO:0007669"/>
    <property type="project" value="TreeGrafter"/>
</dbReference>
<dbReference type="PANTHER" id="PTHR13710">
    <property type="entry name" value="DNA HELICASE RECQ FAMILY MEMBER"/>
    <property type="match status" value="1"/>
</dbReference>
<dbReference type="Proteomes" id="UP000243459">
    <property type="component" value="Chromosome 2"/>
</dbReference>
<keyword evidence="4" id="KW-1185">Reference proteome</keyword>
<dbReference type="InterPro" id="IPR014001">
    <property type="entry name" value="Helicase_ATP-bd"/>
</dbReference>
<name>A0A5P1FKH9_ASPOF</name>
<reference evidence="4" key="1">
    <citation type="journal article" date="2017" name="Nat. Commun.">
        <title>The asparagus genome sheds light on the origin and evolution of a young Y chromosome.</title>
        <authorList>
            <person name="Harkess A."/>
            <person name="Zhou J."/>
            <person name="Xu C."/>
            <person name="Bowers J.E."/>
            <person name="Van der Hulst R."/>
            <person name="Ayyampalayam S."/>
            <person name="Mercati F."/>
            <person name="Riccardi P."/>
            <person name="McKain M.R."/>
            <person name="Kakrana A."/>
            <person name="Tang H."/>
            <person name="Ray J."/>
            <person name="Groenendijk J."/>
            <person name="Arikit S."/>
            <person name="Mathioni S.M."/>
            <person name="Nakano M."/>
            <person name="Shan H."/>
            <person name="Telgmann-Rauber A."/>
            <person name="Kanno A."/>
            <person name="Yue Z."/>
            <person name="Chen H."/>
            <person name="Li W."/>
            <person name="Chen Y."/>
            <person name="Xu X."/>
            <person name="Zhang Y."/>
            <person name="Luo S."/>
            <person name="Chen H."/>
            <person name="Gao J."/>
            <person name="Mao Z."/>
            <person name="Pires J.C."/>
            <person name="Luo M."/>
            <person name="Kudrna D."/>
            <person name="Wing R.A."/>
            <person name="Meyers B.C."/>
            <person name="Yi K."/>
            <person name="Kong H."/>
            <person name="Lavrijsen P."/>
            <person name="Sunseri F."/>
            <person name="Falavigna A."/>
            <person name="Ye Y."/>
            <person name="Leebens-Mack J.H."/>
            <person name="Chen G."/>
        </authorList>
    </citation>
    <scope>NUCLEOTIDE SEQUENCE [LARGE SCALE GENOMIC DNA]</scope>
    <source>
        <strain evidence="4">cv. DH0086</strain>
    </source>
</reference>
<dbReference type="GO" id="GO:0043138">
    <property type="term" value="F:3'-5' DNA helicase activity"/>
    <property type="evidence" value="ECO:0007669"/>
    <property type="project" value="TreeGrafter"/>
</dbReference>
<dbReference type="OrthoDB" id="10261556at2759"/>
<gene>
    <name evidence="3" type="ORF">A4U43_C02F20150</name>
</gene>
<dbReference type="GO" id="GO:0005737">
    <property type="term" value="C:cytoplasm"/>
    <property type="evidence" value="ECO:0007669"/>
    <property type="project" value="TreeGrafter"/>
</dbReference>
<dbReference type="Pfam" id="PF00270">
    <property type="entry name" value="DEAD"/>
    <property type="match status" value="1"/>
</dbReference>
<dbReference type="GO" id="GO:0005524">
    <property type="term" value="F:ATP binding"/>
    <property type="evidence" value="ECO:0007669"/>
    <property type="project" value="InterPro"/>
</dbReference>
<sequence length="213" mass="24209">MNVSYNICPNYLSACFLGSGQPDRTVECKDMSGMYKIIYVCPETVLRLTEPLTRLAESHGIALFAIDEVHCVSKWGHDFQPDYRQLSILRKNFSSCNLKFLKFDIPLMALTATATIPAREDIIKSLHMSEETKIILTSFFRPNLRFSGSLSVTCDNEVGICSSDNITPCKRNLLESDIEHSVSVDLISPQMSSNKKQKKFKIERENYNILQRV</sequence>
<dbReference type="InterPro" id="IPR027417">
    <property type="entry name" value="P-loop_NTPase"/>
</dbReference>
<evidence type="ECO:0000259" key="2">
    <source>
        <dbReference type="PROSITE" id="PS51192"/>
    </source>
</evidence>
<dbReference type="SUPFAM" id="SSF52540">
    <property type="entry name" value="P-loop containing nucleoside triphosphate hydrolases"/>
    <property type="match status" value="1"/>
</dbReference>
<evidence type="ECO:0000313" key="4">
    <source>
        <dbReference type="Proteomes" id="UP000243459"/>
    </source>
</evidence>
<dbReference type="GO" id="GO:0005694">
    <property type="term" value="C:chromosome"/>
    <property type="evidence" value="ECO:0007669"/>
    <property type="project" value="TreeGrafter"/>
</dbReference>
<protein>
    <recommendedName>
        <fullName evidence="2">Helicase ATP-binding domain-containing protein</fullName>
    </recommendedName>
</protein>
<evidence type="ECO:0000313" key="3">
    <source>
        <dbReference type="EMBL" id="ONK78564.1"/>
    </source>
</evidence>
<dbReference type="AlphaFoldDB" id="A0A5P1FKH9"/>
<dbReference type="GO" id="GO:0003676">
    <property type="term" value="F:nucleic acid binding"/>
    <property type="evidence" value="ECO:0007669"/>
    <property type="project" value="InterPro"/>
</dbReference>
<dbReference type="PROSITE" id="PS51192">
    <property type="entry name" value="HELICASE_ATP_BIND_1"/>
    <property type="match status" value="1"/>
</dbReference>
<dbReference type="GO" id="GO:0009378">
    <property type="term" value="F:four-way junction helicase activity"/>
    <property type="evidence" value="ECO:0007669"/>
    <property type="project" value="TreeGrafter"/>
</dbReference>
<accession>A0A5P1FKH9</accession>
<comment type="similarity">
    <text evidence="1">Belongs to the helicase family. RecQ subfamily.</text>
</comment>
<dbReference type="GO" id="GO:0005634">
    <property type="term" value="C:nucleus"/>
    <property type="evidence" value="ECO:0007669"/>
    <property type="project" value="TreeGrafter"/>
</dbReference>
<proteinExistence type="inferred from homology"/>
<dbReference type="EMBL" id="CM007382">
    <property type="protein sequence ID" value="ONK78564.1"/>
    <property type="molecule type" value="Genomic_DNA"/>
</dbReference>
<dbReference type="InterPro" id="IPR011545">
    <property type="entry name" value="DEAD/DEAH_box_helicase_dom"/>
</dbReference>
<organism evidence="3 4">
    <name type="scientific">Asparagus officinalis</name>
    <name type="common">Garden asparagus</name>
    <dbReference type="NCBI Taxonomy" id="4686"/>
    <lineage>
        <taxon>Eukaryota</taxon>
        <taxon>Viridiplantae</taxon>
        <taxon>Streptophyta</taxon>
        <taxon>Embryophyta</taxon>
        <taxon>Tracheophyta</taxon>
        <taxon>Spermatophyta</taxon>
        <taxon>Magnoliopsida</taxon>
        <taxon>Liliopsida</taxon>
        <taxon>Asparagales</taxon>
        <taxon>Asparagaceae</taxon>
        <taxon>Asparagoideae</taxon>
        <taxon>Asparagus</taxon>
    </lineage>
</organism>
<evidence type="ECO:0000256" key="1">
    <source>
        <dbReference type="ARBA" id="ARBA00005446"/>
    </source>
</evidence>
<feature type="domain" description="Helicase ATP-binding" evidence="2">
    <location>
        <begin position="1"/>
        <end position="132"/>
    </location>
</feature>